<gene>
    <name evidence="1" type="ORF">H6A04_06920</name>
</gene>
<dbReference type="EMBL" id="JACJLT010000054">
    <property type="protein sequence ID" value="MBM6875384.1"/>
    <property type="molecule type" value="Genomic_DNA"/>
</dbReference>
<comment type="caution">
    <text evidence="1">The sequence shown here is derived from an EMBL/GenBank/DDBJ whole genome shotgun (WGS) entry which is preliminary data.</text>
</comment>
<feature type="non-terminal residue" evidence="1">
    <location>
        <position position="1"/>
    </location>
</feature>
<organism evidence="1 2">
    <name type="scientific">Fusobacterium mortiferum</name>
    <dbReference type="NCBI Taxonomy" id="850"/>
    <lineage>
        <taxon>Bacteria</taxon>
        <taxon>Fusobacteriati</taxon>
        <taxon>Fusobacteriota</taxon>
        <taxon>Fusobacteriia</taxon>
        <taxon>Fusobacteriales</taxon>
        <taxon>Fusobacteriaceae</taxon>
        <taxon>Fusobacterium</taxon>
    </lineage>
</organism>
<name>A0ABS2G1S7_FUSMR</name>
<proteinExistence type="predicted"/>
<accession>A0ABS2G1S7</accession>
<protein>
    <submittedName>
        <fullName evidence="1">Cobyric acid synthase CobQ</fullName>
    </submittedName>
</protein>
<dbReference type="Proteomes" id="UP000728968">
    <property type="component" value="Unassembled WGS sequence"/>
</dbReference>
<keyword evidence="2" id="KW-1185">Reference proteome</keyword>
<sequence length="66" mass="8038">YIHGIFDNDKFTRTFLNNIRERKGLKPLEEKFSFYEFKEGEYDKLATTLRENLNIEEIYKIMGIEK</sequence>
<evidence type="ECO:0000313" key="2">
    <source>
        <dbReference type="Proteomes" id="UP000728968"/>
    </source>
</evidence>
<reference evidence="1 2" key="1">
    <citation type="journal article" date="2021" name="Sci. Rep.">
        <title>The distribution of antibiotic resistance genes in chicken gut microbiota commensals.</title>
        <authorList>
            <person name="Juricova H."/>
            <person name="Matiasovicova J."/>
            <person name="Kubasova T."/>
            <person name="Cejkova D."/>
            <person name="Rychlik I."/>
        </authorList>
    </citation>
    <scope>NUCLEOTIDE SEQUENCE [LARGE SCALE GENOMIC DNA]</scope>
    <source>
        <strain evidence="1 2">An425</strain>
    </source>
</reference>
<evidence type="ECO:0000313" key="1">
    <source>
        <dbReference type="EMBL" id="MBM6875384.1"/>
    </source>
</evidence>